<accession>A0AA38U5A5</accession>
<dbReference type="Proteomes" id="UP001163846">
    <property type="component" value="Unassembled WGS sequence"/>
</dbReference>
<feature type="compositionally biased region" description="Basic residues" evidence="1">
    <location>
        <begin position="222"/>
        <end position="231"/>
    </location>
</feature>
<evidence type="ECO:0000313" key="2">
    <source>
        <dbReference type="EMBL" id="KAJ3831855.1"/>
    </source>
</evidence>
<dbReference type="EMBL" id="MU807196">
    <property type="protein sequence ID" value="KAJ3831855.1"/>
    <property type="molecule type" value="Genomic_DNA"/>
</dbReference>
<protein>
    <submittedName>
        <fullName evidence="2">Uncharacterized protein</fullName>
    </submittedName>
</protein>
<feature type="compositionally biased region" description="Basic and acidic residues" evidence="1">
    <location>
        <begin position="189"/>
        <end position="221"/>
    </location>
</feature>
<evidence type="ECO:0000313" key="3">
    <source>
        <dbReference type="Proteomes" id="UP001163846"/>
    </source>
</evidence>
<proteinExistence type="predicted"/>
<comment type="caution">
    <text evidence="2">The sequence shown here is derived from an EMBL/GenBank/DDBJ whole genome shotgun (WGS) entry which is preliminary data.</text>
</comment>
<gene>
    <name evidence="2" type="ORF">F5878DRAFT_667121</name>
</gene>
<feature type="compositionally biased region" description="Gly residues" evidence="1">
    <location>
        <begin position="270"/>
        <end position="279"/>
    </location>
</feature>
<evidence type="ECO:0000256" key="1">
    <source>
        <dbReference type="SAM" id="MobiDB-lite"/>
    </source>
</evidence>
<feature type="compositionally biased region" description="Acidic residues" evidence="1">
    <location>
        <begin position="252"/>
        <end position="267"/>
    </location>
</feature>
<organism evidence="2 3">
    <name type="scientific">Lentinula raphanica</name>
    <dbReference type="NCBI Taxonomy" id="153919"/>
    <lineage>
        <taxon>Eukaryota</taxon>
        <taxon>Fungi</taxon>
        <taxon>Dikarya</taxon>
        <taxon>Basidiomycota</taxon>
        <taxon>Agaricomycotina</taxon>
        <taxon>Agaricomycetes</taxon>
        <taxon>Agaricomycetidae</taxon>
        <taxon>Agaricales</taxon>
        <taxon>Marasmiineae</taxon>
        <taxon>Omphalotaceae</taxon>
        <taxon>Lentinula</taxon>
    </lineage>
</organism>
<keyword evidence="3" id="KW-1185">Reference proteome</keyword>
<feature type="region of interest" description="Disordered" evidence="1">
    <location>
        <begin position="180"/>
        <end position="298"/>
    </location>
</feature>
<reference evidence="2" key="1">
    <citation type="submission" date="2022-08" db="EMBL/GenBank/DDBJ databases">
        <authorList>
            <consortium name="DOE Joint Genome Institute"/>
            <person name="Min B."/>
            <person name="Riley R."/>
            <person name="Sierra-Patev S."/>
            <person name="Naranjo-Ortiz M."/>
            <person name="Looney B."/>
            <person name="Konkel Z."/>
            <person name="Slot J.C."/>
            <person name="Sakamoto Y."/>
            <person name="Steenwyk J.L."/>
            <person name="Rokas A."/>
            <person name="Carro J."/>
            <person name="Camarero S."/>
            <person name="Ferreira P."/>
            <person name="Molpeceres G."/>
            <person name="Ruiz-Duenas F.J."/>
            <person name="Serrano A."/>
            <person name="Henrissat B."/>
            <person name="Drula E."/>
            <person name="Hughes K.W."/>
            <person name="Mata J.L."/>
            <person name="Ishikawa N.K."/>
            <person name="Vargas-Isla R."/>
            <person name="Ushijima S."/>
            <person name="Smith C.A."/>
            <person name="Ahrendt S."/>
            <person name="Andreopoulos W."/>
            <person name="He G."/>
            <person name="Labutti K."/>
            <person name="Lipzen A."/>
            <person name="Ng V."/>
            <person name="Sandor L."/>
            <person name="Barry K."/>
            <person name="Martinez A.T."/>
            <person name="Xiao Y."/>
            <person name="Gibbons J.G."/>
            <person name="Terashima K."/>
            <person name="Hibbett D.S."/>
            <person name="Grigoriev I.V."/>
        </authorList>
    </citation>
    <scope>NUCLEOTIDE SEQUENCE</scope>
    <source>
        <strain evidence="2">TFB9207</strain>
    </source>
</reference>
<dbReference type="AlphaFoldDB" id="A0AA38U5A5"/>
<name>A0AA38U5A5_9AGAR</name>
<sequence length="536" mass="60472">MYPSRHELDGDSQVALGMLPKDTRKGLLTVNSEMQNFKTYAYDNEGISSFGNYMANSTNFMDDQSFLHAPQEKLLRINKDQLLSAFTMRNGGTRIAADSWELGPGWTGEDTEVGREYSQDFDTMSEEELRRLWNTDQMSETIYENEAMEKQWKDWAEERKRAVAALPVCHATGEANEGGELVGHHYRRVLRDSDERARRNPERDPTKEDGQKKKTEGLEGKPRKKGRKGKKQAKEKGSSGSDNWNGYGADVSNDENNDDEDDGEDWLELGTGGNRGGTMGQNAGLGPINLNESNEGEMPPPPPLHVLPLVRYLTRDSLEEQVEVLKDAANIPSTPTKLPPVGTSLPNLVSCYTSLLRMDTRLTAEATIRCQDILMLRMLVWGQLGFMKVEAVKSLHLFSGFESESRVRNPNESTPWFTTLITDIKKWGDVQGSEKSFHPGSYLPKTYKIVDFKPGVLQPGRCKMASGSIQFGLQQADEWVQRWIGLQGKKDDYSSAFFIYLMQEWLGHSILGIHEVWCRAQSIEWRVLGREGETIA</sequence>